<organism evidence="2 3">
    <name type="scientific">Fodinicurvata halophila</name>
    <dbReference type="NCBI Taxonomy" id="1419723"/>
    <lineage>
        <taxon>Bacteria</taxon>
        <taxon>Pseudomonadati</taxon>
        <taxon>Pseudomonadota</taxon>
        <taxon>Alphaproteobacteria</taxon>
        <taxon>Rhodospirillales</taxon>
        <taxon>Rhodovibrionaceae</taxon>
        <taxon>Fodinicurvata</taxon>
    </lineage>
</organism>
<evidence type="ECO:0000313" key="2">
    <source>
        <dbReference type="EMBL" id="MFC4350901.1"/>
    </source>
</evidence>
<keyword evidence="1" id="KW-0732">Signal</keyword>
<accession>A0ABV8UI10</accession>
<dbReference type="Pfam" id="PF04214">
    <property type="entry name" value="DUF411"/>
    <property type="match status" value="1"/>
</dbReference>
<sequence>MTTRFPRFPILVLAGSLFLALLQLSLPALAVEKQLEVYKSPYCGCCEAWGRHMREAGFAVEVHDVEDLAPIKQSHGITPDLASCHTAVLGDYVIEGHVPAEDVARLLKAAPQAKGLAVPGMPLGSPGMEQGDRSQPYDVIVFTDKGKQAVFARH</sequence>
<name>A0ABV8UI10_9PROT</name>
<dbReference type="EMBL" id="JBHSCW010000003">
    <property type="protein sequence ID" value="MFC4350901.1"/>
    <property type="molecule type" value="Genomic_DNA"/>
</dbReference>
<evidence type="ECO:0000256" key="1">
    <source>
        <dbReference type="SAM" id="SignalP"/>
    </source>
</evidence>
<proteinExistence type="predicted"/>
<feature type="chain" id="PRO_5045102161" evidence="1">
    <location>
        <begin position="31"/>
        <end position="154"/>
    </location>
</feature>
<dbReference type="RefSeq" id="WP_382421246.1">
    <property type="nucleotide sequence ID" value="NZ_JBHSCW010000003.1"/>
</dbReference>
<comment type="caution">
    <text evidence="2">The sequence shown here is derived from an EMBL/GenBank/DDBJ whole genome shotgun (WGS) entry which is preliminary data.</text>
</comment>
<keyword evidence="3" id="KW-1185">Reference proteome</keyword>
<dbReference type="Proteomes" id="UP001595799">
    <property type="component" value="Unassembled WGS sequence"/>
</dbReference>
<dbReference type="InterPro" id="IPR007332">
    <property type="entry name" value="DUF411"/>
</dbReference>
<evidence type="ECO:0000313" key="3">
    <source>
        <dbReference type="Proteomes" id="UP001595799"/>
    </source>
</evidence>
<gene>
    <name evidence="2" type="ORF">ACFOW6_05030</name>
</gene>
<feature type="signal peptide" evidence="1">
    <location>
        <begin position="1"/>
        <end position="30"/>
    </location>
</feature>
<protein>
    <submittedName>
        <fullName evidence="2">DUF411 domain-containing protein</fullName>
    </submittedName>
</protein>
<reference evidence="3" key="1">
    <citation type="journal article" date="2019" name="Int. J. Syst. Evol. Microbiol.">
        <title>The Global Catalogue of Microorganisms (GCM) 10K type strain sequencing project: providing services to taxonomists for standard genome sequencing and annotation.</title>
        <authorList>
            <consortium name="The Broad Institute Genomics Platform"/>
            <consortium name="The Broad Institute Genome Sequencing Center for Infectious Disease"/>
            <person name="Wu L."/>
            <person name="Ma J."/>
        </authorList>
    </citation>
    <scope>NUCLEOTIDE SEQUENCE [LARGE SCALE GENOMIC DNA]</scope>
    <source>
        <strain evidence="3">CECT 8472</strain>
    </source>
</reference>